<dbReference type="Pfam" id="PF13358">
    <property type="entry name" value="DDE_3"/>
    <property type="match status" value="1"/>
</dbReference>
<reference evidence="3 4" key="1">
    <citation type="submission" date="2024-06" db="EMBL/GenBank/DDBJ databases">
        <title>A chromosome-level genome assembly of beet webworm, Loxostege sticticalis.</title>
        <authorList>
            <person name="Zhang Y."/>
        </authorList>
    </citation>
    <scope>NUCLEOTIDE SEQUENCE [LARGE SCALE GENOMIC DNA]</scope>
    <source>
        <strain evidence="3">AQ026</strain>
        <tissue evidence="3">Whole body</tissue>
    </source>
</reference>
<evidence type="ECO:0000259" key="2">
    <source>
        <dbReference type="Pfam" id="PF13358"/>
    </source>
</evidence>
<name>A0ABR3HCV1_LOXSC</name>
<dbReference type="Proteomes" id="UP001549920">
    <property type="component" value="Unassembled WGS sequence"/>
</dbReference>
<evidence type="ECO:0000256" key="1">
    <source>
        <dbReference type="SAM" id="MobiDB-lite"/>
    </source>
</evidence>
<protein>
    <recommendedName>
        <fullName evidence="2">Tc1-like transposase DDE domain-containing protein</fullName>
    </recommendedName>
</protein>
<feature type="domain" description="Tc1-like transposase DDE" evidence="2">
    <location>
        <begin position="185"/>
        <end position="299"/>
    </location>
</feature>
<comment type="caution">
    <text evidence="3">The sequence shown here is derived from an EMBL/GenBank/DDBJ whole genome shotgun (WGS) entry which is preliminary data.</text>
</comment>
<keyword evidence="4" id="KW-1185">Reference proteome</keyword>
<evidence type="ECO:0000313" key="3">
    <source>
        <dbReference type="EMBL" id="KAL0868251.1"/>
    </source>
</evidence>
<dbReference type="Gene3D" id="3.30.420.10">
    <property type="entry name" value="Ribonuclease H-like superfamily/Ribonuclease H"/>
    <property type="match status" value="1"/>
</dbReference>
<dbReference type="PANTHER" id="PTHR33939:SF1">
    <property type="entry name" value="DUF4371 DOMAIN-CONTAINING PROTEIN"/>
    <property type="match status" value="1"/>
</dbReference>
<accession>A0ABR3HCV1</accession>
<dbReference type="InterPro" id="IPR036397">
    <property type="entry name" value="RNaseH_sf"/>
</dbReference>
<dbReference type="InterPro" id="IPR038717">
    <property type="entry name" value="Tc1-like_DDE_dom"/>
</dbReference>
<dbReference type="EMBL" id="JBEUOH010000021">
    <property type="protein sequence ID" value="KAL0868251.1"/>
    <property type="molecule type" value="Genomic_DNA"/>
</dbReference>
<evidence type="ECO:0000313" key="4">
    <source>
        <dbReference type="Proteomes" id="UP001549920"/>
    </source>
</evidence>
<proteinExistence type="predicted"/>
<dbReference type="PANTHER" id="PTHR33939">
    <property type="entry name" value="PROTEIN CBG22215"/>
    <property type="match status" value="1"/>
</dbReference>
<sequence length="381" mass="43992">MSPFSGVSIRTLRTLRKEGSTNQSEWNTPGKKRPRPSTVSKLDNFDVTAIRNKINEFYCVKKQVPTLRTLHAELKESIGFSGCCETLRKILHQNRFQFKRNKGELVRLHFLTKINFMKRQEGNLIVYLDETYVHQNYRPKKSRQGPSTFGVVEKISSGKRHIIVYAGSKQGFVPNSLLVFSTKSKAADYHDDMNSVIFLKWLREMLIPNLTEPSVIVMDNASYHVKQINKPPTMHSLKADIQKWLRENKIPYEEVGPVYAAEEILKQHGHEVLKLPPYHCDLNAIELIWNLAKRKLASRNLGLHGSETENLIRECFSMITPADWKKCTDHVINVEEKYKSKDNILDTELAPFIIQVRESDDESDDSLSGVEFLESYFDYDS</sequence>
<organism evidence="3 4">
    <name type="scientific">Loxostege sticticalis</name>
    <name type="common">Beet webworm moth</name>
    <dbReference type="NCBI Taxonomy" id="481309"/>
    <lineage>
        <taxon>Eukaryota</taxon>
        <taxon>Metazoa</taxon>
        <taxon>Ecdysozoa</taxon>
        <taxon>Arthropoda</taxon>
        <taxon>Hexapoda</taxon>
        <taxon>Insecta</taxon>
        <taxon>Pterygota</taxon>
        <taxon>Neoptera</taxon>
        <taxon>Endopterygota</taxon>
        <taxon>Lepidoptera</taxon>
        <taxon>Glossata</taxon>
        <taxon>Ditrysia</taxon>
        <taxon>Pyraloidea</taxon>
        <taxon>Crambidae</taxon>
        <taxon>Pyraustinae</taxon>
        <taxon>Loxostege</taxon>
    </lineage>
</organism>
<feature type="region of interest" description="Disordered" evidence="1">
    <location>
        <begin position="18"/>
        <end position="39"/>
    </location>
</feature>
<gene>
    <name evidence="3" type="ORF">ABMA27_007782</name>
</gene>